<name>A0A8H3ICB7_9LECA</name>
<dbReference type="Proteomes" id="UP000664203">
    <property type="component" value="Unassembled WGS sequence"/>
</dbReference>
<reference evidence="2" key="1">
    <citation type="submission" date="2021-03" db="EMBL/GenBank/DDBJ databases">
        <authorList>
            <person name="Tagirdzhanova G."/>
        </authorList>
    </citation>
    <scope>NUCLEOTIDE SEQUENCE</scope>
</reference>
<keyword evidence="1" id="KW-1133">Transmembrane helix</keyword>
<gene>
    <name evidence="2" type="ORF">ALECFALPRED_008654</name>
</gene>
<comment type="caution">
    <text evidence="2">The sequence shown here is derived from an EMBL/GenBank/DDBJ whole genome shotgun (WGS) entry which is preliminary data.</text>
</comment>
<organism evidence="2 3">
    <name type="scientific">Alectoria fallacina</name>
    <dbReference type="NCBI Taxonomy" id="1903189"/>
    <lineage>
        <taxon>Eukaryota</taxon>
        <taxon>Fungi</taxon>
        <taxon>Dikarya</taxon>
        <taxon>Ascomycota</taxon>
        <taxon>Pezizomycotina</taxon>
        <taxon>Lecanoromycetes</taxon>
        <taxon>OSLEUM clade</taxon>
        <taxon>Lecanoromycetidae</taxon>
        <taxon>Lecanorales</taxon>
        <taxon>Lecanorineae</taxon>
        <taxon>Parmeliaceae</taxon>
        <taxon>Alectoria</taxon>
    </lineage>
</organism>
<evidence type="ECO:0000256" key="1">
    <source>
        <dbReference type="SAM" id="Phobius"/>
    </source>
</evidence>
<keyword evidence="1" id="KW-0472">Membrane</keyword>
<dbReference type="AlphaFoldDB" id="A0A8H3ICB7"/>
<evidence type="ECO:0000313" key="2">
    <source>
        <dbReference type="EMBL" id="CAF9913163.1"/>
    </source>
</evidence>
<sequence>MEHRPTRFYNTLNPSVLLQLKMLTPMGGPLLRPAARESRGQHTDEFRNFIWVPVPRLVLAVDDQEWRADPEMAEITRSVSARRPTYLLDLTPVEHDPETTRDTDTWASSAASSSQAALAAVWQSLSRAPTSYCSSSHCSPTTEAAEEMRSKDDIQMLELSRERDADDFMLIRGSELLLRQFSHHYGHPLRDGNGFLASDRANEVVSVALVSVLAMVFPVSLVASIWADQDIQRIWLDYEAYATIAMYAFRFRGGELVGSTETMFAGELEKGKKVALMGDDGKGVMASMQCWTAKSVAEAQEKVEKLLKEWE</sequence>
<keyword evidence="1" id="KW-0812">Transmembrane</keyword>
<evidence type="ECO:0000313" key="3">
    <source>
        <dbReference type="Proteomes" id="UP000664203"/>
    </source>
</evidence>
<keyword evidence="3" id="KW-1185">Reference proteome</keyword>
<dbReference type="EMBL" id="CAJPDR010000060">
    <property type="protein sequence ID" value="CAF9913163.1"/>
    <property type="molecule type" value="Genomic_DNA"/>
</dbReference>
<feature type="transmembrane region" description="Helical" evidence="1">
    <location>
        <begin position="204"/>
        <end position="227"/>
    </location>
</feature>
<dbReference type="OrthoDB" id="5295335at2759"/>
<proteinExistence type="predicted"/>
<accession>A0A8H3ICB7</accession>
<protein>
    <submittedName>
        <fullName evidence="2">Uncharacterized protein</fullName>
    </submittedName>
</protein>